<organism evidence="2 3">
    <name type="scientific">Legionella parisiensis</name>
    <dbReference type="NCBI Taxonomy" id="45071"/>
    <lineage>
        <taxon>Bacteria</taxon>
        <taxon>Pseudomonadati</taxon>
        <taxon>Pseudomonadota</taxon>
        <taxon>Gammaproteobacteria</taxon>
        <taxon>Legionellales</taxon>
        <taxon>Legionellaceae</taxon>
        <taxon>Legionella</taxon>
    </lineage>
</organism>
<comment type="caution">
    <text evidence="2">The sequence shown here is derived from an EMBL/GenBank/DDBJ whole genome shotgun (WGS) entry which is preliminary data.</text>
</comment>
<gene>
    <name evidence="2" type="primary">bluF</name>
    <name evidence="2" type="ORF">lpari_03486</name>
</gene>
<reference evidence="2 3" key="1">
    <citation type="submission" date="2016-02" db="EMBL/GenBank/DDBJ databases">
        <title>Secondary metabolites in Legionella.</title>
        <authorList>
            <person name="Tobias N.J."/>
            <person name="Bode H.B."/>
        </authorList>
    </citation>
    <scope>NUCLEOTIDE SEQUENCE [LARGE SCALE GENOMIC DNA]</scope>
    <source>
        <strain evidence="2 3">DSM 19216</strain>
    </source>
</reference>
<dbReference type="OrthoDB" id="1673646at2"/>
<dbReference type="InterPro" id="IPR050706">
    <property type="entry name" value="Cyclic-di-GMP_PDE-like"/>
</dbReference>
<dbReference type="STRING" id="45071.Lpar_1835"/>
<evidence type="ECO:0000259" key="1">
    <source>
        <dbReference type="PROSITE" id="PS50883"/>
    </source>
</evidence>
<feature type="domain" description="EAL" evidence="1">
    <location>
        <begin position="19"/>
        <end position="265"/>
    </location>
</feature>
<protein>
    <submittedName>
        <fullName evidence="2">Blue light-and temperature-regulated antirepressor BluF</fullName>
    </submittedName>
</protein>
<dbReference type="Proteomes" id="UP000095229">
    <property type="component" value="Unassembled WGS sequence"/>
</dbReference>
<dbReference type="Pfam" id="PF00563">
    <property type="entry name" value="EAL"/>
    <property type="match status" value="1"/>
</dbReference>
<dbReference type="InterPro" id="IPR001633">
    <property type="entry name" value="EAL_dom"/>
</dbReference>
<evidence type="ECO:0000313" key="2">
    <source>
        <dbReference type="EMBL" id="OEH45527.1"/>
    </source>
</evidence>
<sequence>MVLIVLKGTNFEKKTKKDQINLVCALCETNLEFDFTFAFQPIVDVNKKEIFAYEALIRGLKGEGAEEILSKVNETNRYRFDQECRIRSIFLAQKLGMKECISINFLPNAIYSPELCIRTTIAAADKANFPLDKIIFEVTESEQINDPKKLLTIFQYYQNRGFSTAIDDFGAGYAGLGLLSDFQPNFIKIDIKLVRNIDSDPVKQAMVKGIILTVNLLKIRIIAEGVETAEEARWFKENGISLMQGFYFARPGFECLPKVTNWGSLEEPTKRGISK</sequence>
<name>A0A1E5JLU8_9GAMM</name>
<accession>A0A1E5JLU8</accession>
<dbReference type="GO" id="GO:0071111">
    <property type="term" value="F:cyclic-guanylate-specific phosphodiesterase activity"/>
    <property type="evidence" value="ECO:0007669"/>
    <property type="project" value="InterPro"/>
</dbReference>
<dbReference type="InterPro" id="IPR035919">
    <property type="entry name" value="EAL_sf"/>
</dbReference>
<proteinExistence type="predicted"/>
<dbReference type="AlphaFoldDB" id="A0A1E5JLU8"/>
<dbReference type="SMART" id="SM00052">
    <property type="entry name" value="EAL"/>
    <property type="match status" value="1"/>
</dbReference>
<dbReference type="CDD" id="cd01948">
    <property type="entry name" value="EAL"/>
    <property type="match status" value="1"/>
</dbReference>
<evidence type="ECO:0000313" key="3">
    <source>
        <dbReference type="Proteomes" id="UP000095229"/>
    </source>
</evidence>
<keyword evidence="3" id="KW-1185">Reference proteome</keyword>
<dbReference type="PANTHER" id="PTHR33121:SF15">
    <property type="entry name" value="BLUE LIGHT- AND TEMPERATURE-REGULATED ANTIREPRESSOR BLUF"/>
    <property type="match status" value="1"/>
</dbReference>
<dbReference type="RefSeq" id="WP_083248095.1">
    <property type="nucleotide sequence ID" value="NZ_LSOG01000091.1"/>
</dbReference>
<dbReference type="SUPFAM" id="SSF141868">
    <property type="entry name" value="EAL domain-like"/>
    <property type="match status" value="1"/>
</dbReference>
<dbReference type="EMBL" id="LSOG01000091">
    <property type="protein sequence ID" value="OEH45527.1"/>
    <property type="molecule type" value="Genomic_DNA"/>
</dbReference>
<dbReference type="PATRIC" id="fig|45071.7.peg.3735"/>
<dbReference type="PROSITE" id="PS50883">
    <property type="entry name" value="EAL"/>
    <property type="match status" value="1"/>
</dbReference>
<dbReference type="PANTHER" id="PTHR33121">
    <property type="entry name" value="CYCLIC DI-GMP PHOSPHODIESTERASE PDEF"/>
    <property type="match status" value="1"/>
</dbReference>
<dbReference type="Gene3D" id="3.20.20.450">
    <property type="entry name" value="EAL domain"/>
    <property type="match status" value="1"/>
</dbReference>